<reference evidence="2" key="3">
    <citation type="submission" date="2021-02" db="UniProtKB">
        <authorList>
            <consortium name="EnsemblMetazoa"/>
        </authorList>
    </citation>
    <scope>IDENTIFICATION</scope>
    <source>
        <strain evidence="2">USDA</strain>
    </source>
</reference>
<gene>
    <name evidence="2" type="primary">8235995</name>
    <name evidence="1" type="ORF">Phum_PHUM495280</name>
</gene>
<evidence type="ECO:0000313" key="2">
    <source>
        <dbReference type="EnsemblMetazoa" id="PHUM495280-PA"/>
    </source>
</evidence>
<protein>
    <submittedName>
        <fullName evidence="1 2">Uncharacterized protein</fullName>
    </submittedName>
</protein>
<dbReference type="HOGENOM" id="CLU_1206061_0_0_1"/>
<reference evidence="1" key="2">
    <citation type="submission" date="2007-04" db="EMBL/GenBank/DDBJ databases">
        <title>The genome of the human body louse.</title>
        <authorList>
            <consortium name="The Human Body Louse Genome Consortium"/>
            <person name="Kirkness E."/>
            <person name="Walenz B."/>
            <person name="Hass B."/>
            <person name="Bruggner R."/>
            <person name="Strausberg R."/>
        </authorList>
    </citation>
    <scope>NUCLEOTIDE SEQUENCE</scope>
    <source>
        <strain evidence="1">USDA</strain>
    </source>
</reference>
<sequence length="230" mass="26662">MFSADAFYFPAAMLNITLPNVKKLSSPIPALMELRIIKDFNYNNLNNNHNNNVTLTISIDSNPPGIFILDEGKKLKLNEDLIRGDYSGVSKRQTITIRGTSKYEEATNTTINILLTSDKLNCRKYKKNICFWNGAVFRMKKKNSNPINLGPLSSEFYRDLCPDYYVTSYKVVKVENLENFREKIKFTIDTLSIFFLTHGYPENLKLNDIHLKFPYFLFIIFTYRLLSSYG</sequence>
<organism>
    <name type="scientific">Pediculus humanus subsp. corporis</name>
    <name type="common">Body louse</name>
    <dbReference type="NCBI Taxonomy" id="121224"/>
    <lineage>
        <taxon>Eukaryota</taxon>
        <taxon>Metazoa</taxon>
        <taxon>Ecdysozoa</taxon>
        <taxon>Arthropoda</taxon>
        <taxon>Hexapoda</taxon>
        <taxon>Insecta</taxon>
        <taxon>Pterygota</taxon>
        <taxon>Neoptera</taxon>
        <taxon>Paraneoptera</taxon>
        <taxon>Psocodea</taxon>
        <taxon>Troctomorpha</taxon>
        <taxon>Phthiraptera</taxon>
        <taxon>Anoplura</taxon>
        <taxon>Pediculidae</taxon>
        <taxon>Pediculus</taxon>
    </lineage>
</organism>
<dbReference type="EnsemblMetazoa" id="PHUM495280-RA">
    <property type="protein sequence ID" value="PHUM495280-PA"/>
    <property type="gene ID" value="PHUM495280"/>
</dbReference>
<dbReference type="RefSeq" id="XP_002430698.1">
    <property type="nucleotide sequence ID" value="XM_002430653.1"/>
</dbReference>
<dbReference type="GeneID" id="8235995"/>
<dbReference type="EMBL" id="DS235829">
    <property type="protein sequence ID" value="EEB17960.1"/>
    <property type="molecule type" value="Genomic_DNA"/>
</dbReference>
<dbReference type="VEuPathDB" id="VectorBase:PHUM495280"/>
<dbReference type="KEGG" id="phu:Phum_PHUM495280"/>
<evidence type="ECO:0000313" key="3">
    <source>
        <dbReference type="Proteomes" id="UP000009046"/>
    </source>
</evidence>
<dbReference type="AlphaFoldDB" id="E0VX54"/>
<reference evidence="1" key="1">
    <citation type="submission" date="2007-04" db="EMBL/GenBank/DDBJ databases">
        <title>Annotation of Pediculus humanus corporis strain USDA.</title>
        <authorList>
            <person name="Kirkness E."/>
            <person name="Hannick L."/>
            <person name="Hass B."/>
            <person name="Bruggner R."/>
            <person name="Lawson D."/>
            <person name="Bidwell S."/>
            <person name="Joardar V."/>
            <person name="Caler E."/>
            <person name="Walenz B."/>
            <person name="Inman J."/>
            <person name="Schobel S."/>
            <person name="Galinsky K."/>
            <person name="Amedeo P."/>
            <person name="Strausberg R."/>
        </authorList>
    </citation>
    <scope>NUCLEOTIDE SEQUENCE</scope>
    <source>
        <strain evidence="1">USDA</strain>
    </source>
</reference>
<dbReference type="EMBL" id="AAZO01005999">
    <property type="status" value="NOT_ANNOTATED_CDS"/>
    <property type="molecule type" value="Genomic_DNA"/>
</dbReference>
<keyword evidence="3" id="KW-1185">Reference proteome</keyword>
<name>E0VX54_PEDHC</name>
<evidence type="ECO:0000313" key="1">
    <source>
        <dbReference type="EMBL" id="EEB17960.1"/>
    </source>
</evidence>
<dbReference type="Proteomes" id="UP000009046">
    <property type="component" value="Unassembled WGS sequence"/>
</dbReference>
<proteinExistence type="predicted"/>
<dbReference type="InParanoid" id="E0VX54"/>
<accession>E0VX54</accession>
<dbReference type="CTD" id="8235995"/>